<accession>A0A9P4Q8V5</accession>
<feature type="region of interest" description="Disordered" evidence="1">
    <location>
        <begin position="116"/>
        <end position="138"/>
    </location>
</feature>
<evidence type="ECO:0000313" key="2">
    <source>
        <dbReference type="EMBL" id="KAF2720491.1"/>
    </source>
</evidence>
<evidence type="ECO:0000256" key="1">
    <source>
        <dbReference type="SAM" id="MobiDB-lite"/>
    </source>
</evidence>
<sequence length="153" mass="15917">MIALTEPRPADCLALLAIVDSVFALPGGNVETLDLAKPGIVQRDSGILYSRTDEDWLLVVYEEPSGSTEQCGGTDESYTGSVAGSCLSMAAKCIDFSVSLTAAAAGMKCEAKFDSTKCGNSDGGSVTVDAGKSTRGYNPGDKVKFVQVECSEQ</sequence>
<evidence type="ECO:0000313" key="3">
    <source>
        <dbReference type="Proteomes" id="UP000799441"/>
    </source>
</evidence>
<dbReference type="OrthoDB" id="3928484at2759"/>
<dbReference type="AlphaFoldDB" id="A0A9P4Q8V5"/>
<proteinExistence type="predicted"/>
<dbReference type="Proteomes" id="UP000799441">
    <property type="component" value="Unassembled WGS sequence"/>
</dbReference>
<name>A0A9P4Q8V5_9PEZI</name>
<comment type="caution">
    <text evidence="2">The sequence shown here is derived from an EMBL/GenBank/DDBJ whole genome shotgun (WGS) entry which is preliminary data.</text>
</comment>
<protein>
    <submittedName>
        <fullName evidence="2">Uncharacterized protein</fullName>
    </submittedName>
</protein>
<keyword evidence="3" id="KW-1185">Reference proteome</keyword>
<dbReference type="EMBL" id="MU003799">
    <property type="protein sequence ID" value="KAF2720491.1"/>
    <property type="molecule type" value="Genomic_DNA"/>
</dbReference>
<organism evidence="2 3">
    <name type="scientific">Polychaeton citri CBS 116435</name>
    <dbReference type="NCBI Taxonomy" id="1314669"/>
    <lineage>
        <taxon>Eukaryota</taxon>
        <taxon>Fungi</taxon>
        <taxon>Dikarya</taxon>
        <taxon>Ascomycota</taxon>
        <taxon>Pezizomycotina</taxon>
        <taxon>Dothideomycetes</taxon>
        <taxon>Dothideomycetidae</taxon>
        <taxon>Capnodiales</taxon>
        <taxon>Capnodiaceae</taxon>
        <taxon>Polychaeton</taxon>
    </lineage>
</organism>
<gene>
    <name evidence="2" type="ORF">K431DRAFT_304318</name>
</gene>
<reference evidence="2" key="1">
    <citation type="journal article" date="2020" name="Stud. Mycol.">
        <title>101 Dothideomycetes genomes: a test case for predicting lifestyles and emergence of pathogens.</title>
        <authorList>
            <person name="Haridas S."/>
            <person name="Albert R."/>
            <person name="Binder M."/>
            <person name="Bloem J."/>
            <person name="Labutti K."/>
            <person name="Salamov A."/>
            <person name="Andreopoulos B."/>
            <person name="Baker S."/>
            <person name="Barry K."/>
            <person name="Bills G."/>
            <person name="Bluhm B."/>
            <person name="Cannon C."/>
            <person name="Castanera R."/>
            <person name="Culley D."/>
            <person name="Daum C."/>
            <person name="Ezra D."/>
            <person name="Gonzalez J."/>
            <person name="Henrissat B."/>
            <person name="Kuo A."/>
            <person name="Liang C."/>
            <person name="Lipzen A."/>
            <person name="Lutzoni F."/>
            <person name="Magnuson J."/>
            <person name="Mondo S."/>
            <person name="Nolan M."/>
            <person name="Ohm R."/>
            <person name="Pangilinan J."/>
            <person name="Park H.-J."/>
            <person name="Ramirez L."/>
            <person name="Alfaro M."/>
            <person name="Sun H."/>
            <person name="Tritt A."/>
            <person name="Yoshinaga Y."/>
            <person name="Zwiers L.-H."/>
            <person name="Turgeon B."/>
            <person name="Goodwin S."/>
            <person name="Spatafora J."/>
            <person name="Crous P."/>
            <person name="Grigoriev I."/>
        </authorList>
    </citation>
    <scope>NUCLEOTIDE SEQUENCE</scope>
    <source>
        <strain evidence="2">CBS 116435</strain>
    </source>
</reference>